<organism evidence="1 2">
    <name type="scientific">Rhizobium aethiopicum</name>
    <dbReference type="NCBI Taxonomy" id="1138170"/>
    <lineage>
        <taxon>Bacteria</taxon>
        <taxon>Pseudomonadati</taxon>
        <taxon>Pseudomonadota</taxon>
        <taxon>Alphaproteobacteria</taxon>
        <taxon>Hyphomicrobiales</taxon>
        <taxon>Rhizobiaceae</taxon>
        <taxon>Rhizobium/Agrobacterium group</taxon>
        <taxon>Rhizobium</taxon>
    </lineage>
</organism>
<comment type="caution">
    <text evidence="1">The sequence shown here is derived from an EMBL/GenBank/DDBJ whole genome shotgun (WGS) entry which is preliminary data.</text>
</comment>
<reference evidence="1 2" key="1">
    <citation type="submission" date="2020-08" db="EMBL/GenBank/DDBJ databases">
        <title>Genomic Encyclopedia of Type Strains, Phase IV (KMG-V): Genome sequencing to study the core and pangenomes of soil and plant-associated prokaryotes.</title>
        <authorList>
            <person name="Whitman W."/>
        </authorList>
    </citation>
    <scope>NUCLEOTIDE SEQUENCE [LARGE SCALE GENOMIC DNA]</scope>
    <source>
        <strain evidence="1 2">SEMIA 4074</strain>
    </source>
</reference>
<evidence type="ECO:0000313" key="2">
    <source>
        <dbReference type="Proteomes" id="UP000524492"/>
    </source>
</evidence>
<dbReference type="Proteomes" id="UP000524492">
    <property type="component" value="Unassembled WGS sequence"/>
</dbReference>
<accession>A0A7W6MJ28</accession>
<name>A0A7W6MJ28_9HYPH</name>
<protein>
    <submittedName>
        <fullName evidence="1">Uncharacterized protein</fullName>
    </submittedName>
</protein>
<dbReference type="RefSeq" id="WP_184457465.1">
    <property type="nucleotide sequence ID" value="NZ_JACIFV010000010.1"/>
</dbReference>
<sequence>MSSVRPLEAADIDQVAALYLETFLRRGKSPSLDLITCLENFYLSGPTVDRQIPSLVHVNDKGAISGFVGVNVVPMKFSENRLRAAFGGTLMVRDREQDPMAGARLLKTFLSGPQDLSLSETANTTSLEMAKALRGVPFASYSLEWMRILKPAAFACDMALRKSSLRKWALPAARGLDWLHGWSGYAGGRVAKDAARTAKAEPVKHVDAEAFAGSVEILTSHYQLRPDWPGPQWRHVVREAFEKPLYGQPVAALVTGNGSPIGAFLYHLREGGVGRVLQMLALPGREGKVIDCLLADADRRGAAGLRGRTHPAFLEAMLGRNMMFANVTNTVAFCRDEAIIDCFRRGQALANGLAGESWGRHIGGNFT</sequence>
<evidence type="ECO:0000313" key="1">
    <source>
        <dbReference type="EMBL" id="MBB4193033.1"/>
    </source>
</evidence>
<proteinExistence type="predicted"/>
<dbReference type="EMBL" id="JACIFV010000010">
    <property type="protein sequence ID" value="MBB4193033.1"/>
    <property type="molecule type" value="Genomic_DNA"/>
</dbReference>
<keyword evidence="2" id="KW-1185">Reference proteome</keyword>
<gene>
    <name evidence="1" type="ORF">GGD53_003197</name>
</gene>
<dbReference type="AlphaFoldDB" id="A0A7W6MJ28"/>